<dbReference type="SMART" id="SM00404">
    <property type="entry name" value="PTPc_motif"/>
    <property type="match status" value="2"/>
</dbReference>
<dbReference type="InterPro" id="IPR029021">
    <property type="entry name" value="Prot-tyrosine_phosphatase-like"/>
</dbReference>
<dbReference type="EC" id="3.1.3.48" evidence="2"/>
<dbReference type="Gene3D" id="2.60.120.260">
    <property type="entry name" value="Galactose-binding domain-like"/>
    <property type="match status" value="1"/>
</dbReference>
<keyword evidence="3" id="KW-0378">Hydrolase</keyword>
<evidence type="ECO:0000256" key="3">
    <source>
        <dbReference type="ARBA" id="ARBA00022801"/>
    </source>
</evidence>
<dbReference type="InterPro" id="IPR016130">
    <property type="entry name" value="Tyr_Pase_AS"/>
</dbReference>
<dbReference type="EMBL" id="JH821652">
    <property type="protein sequence ID" value="EKC42477.1"/>
    <property type="molecule type" value="Genomic_DNA"/>
</dbReference>
<dbReference type="PROSITE" id="PS50055">
    <property type="entry name" value="TYR_PHOSPHATASE_PTP"/>
    <property type="match status" value="2"/>
</dbReference>
<dbReference type="PROSITE" id="PS50056">
    <property type="entry name" value="TYR_PHOSPHATASE_2"/>
    <property type="match status" value="2"/>
</dbReference>
<evidence type="ECO:0000313" key="8">
    <source>
        <dbReference type="EMBL" id="EKC42477.1"/>
    </source>
</evidence>
<dbReference type="PANTHER" id="PTHR19134">
    <property type="entry name" value="RECEPTOR-TYPE TYROSINE-PROTEIN PHOSPHATASE"/>
    <property type="match status" value="1"/>
</dbReference>
<dbReference type="InterPro" id="IPR050348">
    <property type="entry name" value="Protein-Tyr_Phosphatase"/>
</dbReference>
<dbReference type="Pfam" id="PF00102">
    <property type="entry name" value="Y_phosphatase"/>
    <property type="match status" value="2"/>
</dbReference>
<evidence type="ECO:0000256" key="4">
    <source>
        <dbReference type="ARBA" id="ARBA00022912"/>
    </source>
</evidence>
<evidence type="ECO:0000259" key="6">
    <source>
        <dbReference type="PROSITE" id="PS50055"/>
    </source>
</evidence>
<keyword evidence="8" id="KW-0675">Receptor</keyword>
<evidence type="ECO:0000256" key="5">
    <source>
        <dbReference type="ARBA" id="ARBA00051722"/>
    </source>
</evidence>
<reference evidence="8" key="1">
    <citation type="journal article" date="2012" name="Nature">
        <title>The oyster genome reveals stress adaptation and complexity of shell formation.</title>
        <authorList>
            <person name="Zhang G."/>
            <person name="Fang X."/>
            <person name="Guo X."/>
            <person name="Li L."/>
            <person name="Luo R."/>
            <person name="Xu F."/>
            <person name="Yang P."/>
            <person name="Zhang L."/>
            <person name="Wang X."/>
            <person name="Qi H."/>
            <person name="Xiong Z."/>
            <person name="Que H."/>
            <person name="Xie Y."/>
            <person name="Holland P.W."/>
            <person name="Paps J."/>
            <person name="Zhu Y."/>
            <person name="Wu F."/>
            <person name="Chen Y."/>
            <person name="Wang J."/>
            <person name="Peng C."/>
            <person name="Meng J."/>
            <person name="Yang L."/>
            <person name="Liu J."/>
            <person name="Wen B."/>
            <person name="Zhang N."/>
            <person name="Huang Z."/>
            <person name="Zhu Q."/>
            <person name="Feng Y."/>
            <person name="Mount A."/>
            <person name="Hedgecock D."/>
            <person name="Xu Z."/>
            <person name="Liu Y."/>
            <person name="Domazet-Loso T."/>
            <person name="Du Y."/>
            <person name="Sun X."/>
            <person name="Zhang S."/>
            <person name="Liu B."/>
            <person name="Cheng P."/>
            <person name="Jiang X."/>
            <person name="Li J."/>
            <person name="Fan D."/>
            <person name="Wang W."/>
            <person name="Fu W."/>
            <person name="Wang T."/>
            <person name="Wang B."/>
            <person name="Zhang J."/>
            <person name="Peng Z."/>
            <person name="Li Y."/>
            <person name="Li N."/>
            <person name="Wang J."/>
            <person name="Chen M."/>
            <person name="He Y."/>
            <person name="Tan F."/>
            <person name="Song X."/>
            <person name="Zheng Q."/>
            <person name="Huang R."/>
            <person name="Yang H."/>
            <person name="Du X."/>
            <person name="Chen L."/>
            <person name="Yang M."/>
            <person name="Gaffney P.M."/>
            <person name="Wang S."/>
            <person name="Luo L."/>
            <person name="She Z."/>
            <person name="Ming Y."/>
            <person name="Huang W."/>
            <person name="Zhang S."/>
            <person name="Huang B."/>
            <person name="Zhang Y."/>
            <person name="Qu T."/>
            <person name="Ni P."/>
            <person name="Miao G."/>
            <person name="Wang J."/>
            <person name="Wang Q."/>
            <person name="Steinberg C.E."/>
            <person name="Wang H."/>
            <person name="Li N."/>
            <person name="Qian L."/>
            <person name="Zhang G."/>
            <person name="Li Y."/>
            <person name="Yang H."/>
            <person name="Liu X."/>
            <person name="Wang J."/>
            <person name="Yin Y."/>
            <person name="Wang J."/>
        </authorList>
    </citation>
    <scope>NUCLEOTIDE SEQUENCE [LARGE SCALE GENOMIC DNA]</scope>
    <source>
        <strain evidence="8">05x7-T-G4-1.051#20</strain>
    </source>
</reference>
<dbReference type="CDD" id="cd00047">
    <property type="entry name" value="PTPc"/>
    <property type="match status" value="1"/>
</dbReference>
<keyword evidence="4" id="KW-0904">Protein phosphatase</keyword>
<dbReference type="FunFam" id="3.90.190.10:FF:000102">
    <property type="entry name" value="Receptor-type tyrosine-protein phosphatase"/>
    <property type="match status" value="1"/>
</dbReference>
<feature type="domain" description="Tyrosine specific protein phosphatases" evidence="7">
    <location>
        <begin position="549"/>
        <end position="623"/>
    </location>
</feature>
<sequence length="888" mass="101366">MPFSCIRIENLALNKPTWQKHPWEDPRRDYGSENAVDGLNTDHNVGKGQCTVNAEGYFTSEWRVDLGSAYKISYISIYYRTNNQSMWFCMICCPGPFVNRMAGFSLYVSNTTFKEQGYLCYKDQSGGTPSVKQNISCSIYGRYVIYYNERSRDQNSSFLSRYAFNELCEVEVYDKYRDQQQCSDNTSIVIGVVLTVVIVIAIVMNIIGWRRRTECGIGVYGYNCSNQCSSNCFIESQCDRITGYCQGGCKSGWTGEMCYQDNFNRKEVSLWKNNFVCKRGLAVRIYFRTVCFSGGKRKEERSNDIQNTLAFSNVYQNADICVENNSNAIDSMKKPKLTATKKPLKVKKSAALNDEYVDVDETIHEENPYGDFYVNEEPLIDIDISHLETIIEQKSRNENDGFKKEYATLLYDDHSRVILHVANKHADYINANYIDGIERKHVFIAAQGPKQNTMADFWLMIWQENIEQVVMLTNIMEGNKWKCVQYWPTLQASMECGSFTISSICEKQYAFYIVRKLTVTNKKRKHDSRTITQYQYTAWPDHGVPEPLCLLLFHVQVTRSKINSHNGPILVHCSAGIGRTGTYIAIDTLFEAGKTHSKINIAEYVKKMRRNRMNMVQTYEQYKTIFVTLHEMFKAPPTVLSATEFLQKLRNELTNKPAKFSALRKEFQVWFDLYIKSFTNQNEFIITNYPTQGDAVDFLRLITDYDSEVVVCLEPFCNVESAGIWRPTATSSKQVTPFTAKLQHEQTTDIKSSTIEITKEGKSDETWSVVIAEPMNDIKENSKTVTHLLSLVSFARNIETGGPIIVVSSDGASLCGVFCAVYNLVQQLTMDEEIDVFSVVRLLQTRRPELCSTMGEDLNCFEDIKGLAVRGGSGPPTGPMTYITFDAP</sequence>
<name>K1QZG4_MAGGI</name>
<gene>
    <name evidence="8" type="ORF">CGI_10023136</name>
</gene>
<dbReference type="InterPro" id="IPR008979">
    <property type="entry name" value="Galactose-bd-like_sf"/>
</dbReference>
<protein>
    <recommendedName>
        <fullName evidence="2">protein-tyrosine-phosphatase</fullName>
        <ecNumber evidence="2">3.1.3.48</ecNumber>
    </recommendedName>
</protein>
<evidence type="ECO:0000256" key="2">
    <source>
        <dbReference type="ARBA" id="ARBA00013064"/>
    </source>
</evidence>
<feature type="domain" description="Tyrosine-protein phosphatase" evidence="6">
    <location>
        <begin position="403"/>
        <end position="632"/>
    </location>
</feature>
<dbReference type="AlphaFoldDB" id="K1QZG4"/>
<evidence type="ECO:0000259" key="7">
    <source>
        <dbReference type="PROSITE" id="PS50056"/>
    </source>
</evidence>
<comment type="catalytic activity">
    <reaction evidence="5">
        <text>O-phospho-L-tyrosyl-[protein] + H2O = L-tyrosyl-[protein] + phosphate</text>
        <dbReference type="Rhea" id="RHEA:10684"/>
        <dbReference type="Rhea" id="RHEA-COMP:10136"/>
        <dbReference type="Rhea" id="RHEA-COMP:20101"/>
        <dbReference type="ChEBI" id="CHEBI:15377"/>
        <dbReference type="ChEBI" id="CHEBI:43474"/>
        <dbReference type="ChEBI" id="CHEBI:46858"/>
        <dbReference type="ChEBI" id="CHEBI:61978"/>
        <dbReference type="EC" id="3.1.3.48"/>
    </reaction>
</comment>
<dbReference type="Gene3D" id="3.90.190.10">
    <property type="entry name" value="Protein tyrosine phosphatase superfamily"/>
    <property type="match status" value="2"/>
</dbReference>
<dbReference type="SUPFAM" id="SSF49785">
    <property type="entry name" value="Galactose-binding domain-like"/>
    <property type="match status" value="1"/>
</dbReference>
<dbReference type="SUPFAM" id="SSF52799">
    <property type="entry name" value="(Phosphotyrosine protein) phosphatases II"/>
    <property type="match status" value="2"/>
</dbReference>
<feature type="domain" description="Tyrosine specific protein phosphatases" evidence="7">
    <location>
        <begin position="789"/>
        <end position="858"/>
    </location>
</feature>
<dbReference type="HOGENOM" id="CLU_001645_8_3_1"/>
<dbReference type="InterPro" id="IPR003595">
    <property type="entry name" value="Tyr_Pase_cat"/>
</dbReference>
<accession>K1QZG4</accession>
<dbReference type="InParanoid" id="K1QZG4"/>
<feature type="domain" description="Tyrosine-protein phosphatase" evidence="6">
    <location>
        <begin position="674"/>
        <end position="856"/>
    </location>
</feature>
<comment type="similarity">
    <text evidence="1">Belongs to the protein-tyrosine phosphatase family.</text>
</comment>
<dbReference type="GO" id="GO:0004725">
    <property type="term" value="F:protein tyrosine phosphatase activity"/>
    <property type="evidence" value="ECO:0007669"/>
    <property type="project" value="UniProtKB-EC"/>
</dbReference>
<dbReference type="SMART" id="SM00194">
    <property type="entry name" value="PTPc"/>
    <property type="match status" value="1"/>
</dbReference>
<organism evidence="8">
    <name type="scientific">Magallana gigas</name>
    <name type="common">Pacific oyster</name>
    <name type="synonym">Crassostrea gigas</name>
    <dbReference type="NCBI Taxonomy" id="29159"/>
    <lineage>
        <taxon>Eukaryota</taxon>
        <taxon>Metazoa</taxon>
        <taxon>Spiralia</taxon>
        <taxon>Lophotrochozoa</taxon>
        <taxon>Mollusca</taxon>
        <taxon>Bivalvia</taxon>
        <taxon>Autobranchia</taxon>
        <taxon>Pteriomorphia</taxon>
        <taxon>Ostreida</taxon>
        <taxon>Ostreoidea</taxon>
        <taxon>Ostreidae</taxon>
        <taxon>Magallana</taxon>
    </lineage>
</organism>
<dbReference type="PROSITE" id="PS00383">
    <property type="entry name" value="TYR_PHOSPHATASE_1"/>
    <property type="match status" value="1"/>
</dbReference>
<dbReference type="InterPro" id="IPR000387">
    <property type="entry name" value="Tyr_Pase_dom"/>
</dbReference>
<evidence type="ECO:0000256" key="1">
    <source>
        <dbReference type="ARBA" id="ARBA00009580"/>
    </source>
</evidence>
<dbReference type="PRINTS" id="PR00700">
    <property type="entry name" value="PRTYPHPHTASE"/>
</dbReference>
<dbReference type="InterPro" id="IPR000242">
    <property type="entry name" value="PTP_cat"/>
</dbReference>
<proteinExistence type="inferred from homology"/>
<dbReference type="PANTHER" id="PTHR19134:SF562">
    <property type="entry name" value="PROTEIN-TYROSINE-PHOSPHATASE"/>
    <property type="match status" value="1"/>
</dbReference>